<gene>
    <name evidence="3" type="primary">rlpA</name>
    <name evidence="6" type="ORF">GRI48_03100</name>
</gene>
<organism evidence="6 7">
    <name type="scientific">Qipengyuania oceanensis</name>
    <dbReference type="NCBI Taxonomy" id="1463597"/>
    <lineage>
        <taxon>Bacteria</taxon>
        <taxon>Pseudomonadati</taxon>
        <taxon>Pseudomonadota</taxon>
        <taxon>Alphaproteobacteria</taxon>
        <taxon>Sphingomonadales</taxon>
        <taxon>Erythrobacteraceae</taxon>
        <taxon>Qipengyuania</taxon>
    </lineage>
</organism>
<feature type="chain" id="PRO_5033172652" description="Endolytic peptidoglycan transglycosylase RlpA" evidence="3">
    <location>
        <begin position="30"/>
        <end position="178"/>
    </location>
</feature>
<feature type="signal peptide" evidence="3">
    <location>
        <begin position="1"/>
        <end position="29"/>
    </location>
</feature>
<keyword evidence="1 3" id="KW-0456">Lyase</keyword>
<comment type="caution">
    <text evidence="6">The sequence shown here is derived from an EMBL/GenBank/DDBJ whole genome shotgun (WGS) entry which is preliminary data.</text>
</comment>
<dbReference type="InterPro" id="IPR036908">
    <property type="entry name" value="RlpA-like_sf"/>
</dbReference>
<dbReference type="SUPFAM" id="SSF50685">
    <property type="entry name" value="Barwin-like endoglucanases"/>
    <property type="match status" value="1"/>
</dbReference>
<evidence type="ECO:0000313" key="6">
    <source>
        <dbReference type="EMBL" id="MXO61990.1"/>
    </source>
</evidence>
<dbReference type="AlphaFoldDB" id="A0A844YBU4"/>
<dbReference type="EMBL" id="WTYN01000001">
    <property type="protein sequence ID" value="MXO61990.1"/>
    <property type="molecule type" value="Genomic_DNA"/>
</dbReference>
<reference evidence="6 7" key="1">
    <citation type="submission" date="2019-12" db="EMBL/GenBank/DDBJ databases">
        <title>Genomic-based taxomic classification of the family Erythrobacteraceae.</title>
        <authorList>
            <person name="Xu L."/>
        </authorList>
    </citation>
    <scope>NUCLEOTIDE SEQUENCE [LARGE SCALE GENOMIC DNA]</scope>
    <source>
        <strain evidence="6 7">MCCC 1A09965</strain>
    </source>
</reference>
<dbReference type="PANTHER" id="PTHR34183:SF1">
    <property type="entry name" value="ENDOLYTIC PEPTIDOGLYCAN TRANSGLYCOSYLASE RLPA"/>
    <property type="match status" value="1"/>
</dbReference>
<dbReference type="NCBIfam" id="TIGR00413">
    <property type="entry name" value="rlpA"/>
    <property type="match status" value="1"/>
</dbReference>
<dbReference type="InterPro" id="IPR034718">
    <property type="entry name" value="RlpA"/>
</dbReference>
<comment type="function">
    <text evidence="3">Lytic transglycosylase with a strong preference for naked glycan strands that lack stem peptides.</text>
</comment>
<evidence type="ECO:0000256" key="2">
    <source>
        <dbReference type="ARBA" id="ARBA00023316"/>
    </source>
</evidence>
<dbReference type="HAMAP" id="MF_02071">
    <property type="entry name" value="RlpA"/>
    <property type="match status" value="1"/>
</dbReference>
<keyword evidence="2 3" id="KW-0961">Cell wall biogenesis/degradation</keyword>
<sequence precursor="true">MTRGTIQAVLARPLRAAFMAAALLLPANAATPALADEGDATELSVAKSFDHLAVPKARPQVSAGAVDITSIEVPVEPEAQGKPLGGGVASYYGRKFHGRPTASGQRFDMNAMTAAHRTLPFGSQVRVTNPATGRSVVVTINDRGPFHGNRVIDVSRAAATELGLIARGHGSVELELLS</sequence>
<dbReference type="CDD" id="cd22268">
    <property type="entry name" value="DPBB_RlpA-like"/>
    <property type="match status" value="1"/>
</dbReference>
<dbReference type="InterPro" id="IPR012997">
    <property type="entry name" value="RplA"/>
</dbReference>
<dbReference type="RefSeq" id="WP_160671257.1">
    <property type="nucleotide sequence ID" value="NZ_WTYN01000001.1"/>
</dbReference>
<accession>A0A844YBU4</accession>
<evidence type="ECO:0000256" key="1">
    <source>
        <dbReference type="ARBA" id="ARBA00023239"/>
    </source>
</evidence>
<dbReference type="InterPro" id="IPR009009">
    <property type="entry name" value="RlpA-like_DPBB"/>
</dbReference>
<dbReference type="EC" id="4.2.2.-" evidence="3"/>
<evidence type="ECO:0000313" key="7">
    <source>
        <dbReference type="Proteomes" id="UP000445582"/>
    </source>
</evidence>
<proteinExistence type="inferred from homology"/>
<evidence type="ECO:0000256" key="4">
    <source>
        <dbReference type="RuleBase" id="RU003495"/>
    </source>
</evidence>
<dbReference type="OrthoDB" id="9779128at2"/>
<dbReference type="GO" id="GO:0000270">
    <property type="term" value="P:peptidoglycan metabolic process"/>
    <property type="evidence" value="ECO:0007669"/>
    <property type="project" value="UniProtKB-UniRule"/>
</dbReference>
<feature type="domain" description="RlpA-like protein double-psi beta-barrel" evidence="5">
    <location>
        <begin position="87"/>
        <end position="173"/>
    </location>
</feature>
<evidence type="ECO:0000256" key="3">
    <source>
        <dbReference type="HAMAP-Rule" id="MF_02071"/>
    </source>
</evidence>
<dbReference type="Pfam" id="PF03330">
    <property type="entry name" value="DPBB_1"/>
    <property type="match status" value="1"/>
</dbReference>
<protein>
    <recommendedName>
        <fullName evidence="3">Endolytic peptidoglycan transglycosylase RlpA</fullName>
        <ecNumber evidence="3">4.2.2.-</ecNumber>
    </recommendedName>
</protein>
<dbReference type="Proteomes" id="UP000445582">
    <property type="component" value="Unassembled WGS sequence"/>
</dbReference>
<dbReference type="GO" id="GO:0071555">
    <property type="term" value="P:cell wall organization"/>
    <property type="evidence" value="ECO:0007669"/>
    <property type="project" value="UniProtKB-KW"/>
</dbReference>
<dbReference type="GO" id="GO:0008932">
    <property type="term" value="F:lytic endotransglycosylase activity"/>
    <property type="evidence" value="ECO:0007669"/>
    <property type="project" value="UniProtKB-UniRule"/>
</dbReference>
<comment type="similarity">
    <text evidence="3 4">Belongs to the RlpA family.</text>
</comment>
<keyword evidence="3" id="KW-0732">Signal</keyword>
<keyword evidence="7" id="KW-1185">Reference proteome</keyword>
<dbReference type="PANTHER" id="PTHR34183">
    <property type="entry name" value="ENDOLYTIC PEPTIDOGLYCAN TRANSGLYCOSYLASE RLPA"/>
    <property type="match status" value="1"/>
</dbReference>
<name>A0A844YBU4_9SPHN</name>
<evidence type="ECO:0000259" key="5">
    <source>
        <dbReference type="Pfam" id="PF03330"/>
    </source>
</evidence>
<dbReference type="Gene3D" id="2.40.40.10">
    <property type="entry name" value="RlpA-like domain"/>
    <property type="match status" value="1"/>
</dbReference>